<protein>
    <submittedName>
        <fullName evidence="1">Uncharacterized protein</fullName>
    </submittedName>
</protein>
<evidence type="ECO:0000313" key="1">
    <source>
        <dbReference type="EMBL" id="MBD2185643.1"/>
    </source>
</evidence>
<organism evidence="1 2">
    <name type="scientific">Aerosakkonema funiforme FACHB-1375</name>
    <dbReference type="NCBI Taxonomy" id="2949571"/>
    <lineage>
        <taxon>Bacteria</taxon>
        <taxon>Bacillati</taxon>
        <taxon>Cyanobacteriota</taxon>
        <taxon>Cyanophyceae</taxon>
        <taxon>Oscillatoriophycideae</taxon>
        <taxon>Aerosakkonematales</taxon>
        <taxon>Aerosakkonemataceae</taxon>
        <taxon>Aerosakkonema</taxon>
    </lineage>
</organism>
<dbReference type="RefSeq" id="WP_190474144.1">
    <property type="nucleotide sequence ID" value="NZ_JACJPW010000133.1"/>
</dbReference>
<dbReference type="EMBL" id="JACJPW010000133">
    <property type="protein sequence ID" value="MBD2185643.1"/>
    <property type="molecule type" value="Genomic_DNA"/>
</dbReference>
<dbReference type="AlphaFoldDB" id="A0A926VLU3"/>
<sequence length="158" mass="17659">MPTDKSSAFRSDRLQQTYPNPTFHQQHICVHPRLSASICGKNIENQLRSEAIVCNKHILTRHCTDKTSAFIRVYLHPSAVKTSTFDISPTKNLRSSALNISQNDISPTKNLRSSALNISQNDIPLTTHLRSSPLNISKIDMAATTHLRSSACICLHLR</sequence>
<evidence type="ECO:0000313" key="2">
    <source>
        <dbReference type="Proteomes" id="UP000641646"/>
    </source>
</evidence>
<keyword evidence="2" id="KW-1185">Reference proteome</keyword>
<comment type="caution">
    <text evidence="1">The sequence shown here is derived from an EMBL/GenBank/DDBJ whole genome shotgun (WGS) entry which is preliminary data.</text>
</comment>
<name>A0A926VLU3_9CYAN</name>
<gene>
    <name evidence="1" type="ORF">H6G03_32015</name>
</gene>
<proteinExistence type="predicted"/>
<accession>A0A926VLU3</accession>
<dbReference type="Proteomes" id="UP000641646">
    <property type="component" value="Unassembled WGS sequence"/>
</dbReference>
<reference evidence="1" key="2">
    <citation type="submission" date="2020-08" db="EMBL/GenBank/DDBJ databases">
        <authorList>
            <person name="Chen M."/>
            <person name="Teng W."/>
            <person name="Zhao L."/>
            <person name="Hu C."/>
            <person name="Zhou Y."/>
            <person name="Han B."/>
            <person name="Song L."/>
            <person name="Shu W."/>
        </authorList>
    </citation>
    <scope>NUCLEOTIDE SEQUENCE</scope>
    <source>
        <strain evidence="1">FACHB-1375</strain>
    </source>
</reference>
<reference evidence="1" key="1">
    <citation type="journal article" date="2015" name="ISME J.">
        <title>Draft Genome Sequence of Streptomyces incarnatus NRRL8089, which Produces the Nucleoside Antibiotic Sinefungin.</title>
        <authorList>
            <person name="Oshima K."/>
            <person name="Hattori M."/>
            <person name="Shimizu H."/>
            <person name="Fukuda K."/>
            <person name="Nemoto M."/>
            <person name="Inagaki K."/>
            <person name="Tamura T."/>
        </authorList>
    </citation>
    <scope>NUCLEOTIDE SEQUENCE</scope>
    <source>
        <strain evidence="1">FACHB-1375</strain>
    </source>
</reference>